<proteinExistence type="predicted"/>
<dbReference type="AlphaFoldDB" id="A0A9D4PHR1"/>
<dbReference type="VEuPathDB" id="VectorBase:RSAN_053580"/>
<keyword evidence="2" id="KW-1185">Reference proteome</keyword>
<reference evidence="1" key="2">
    <citation type="submission" date="2021-09" db="EMBL/GenBank/DDBJ databases">
        <authorList>
            <person name="Jia N."/>
            <person name="Wang J."/>
            <person name="Shi W."/>
            <person name="Du L."/>
            <person name="Sun Y."/>
            <person name="Zhan W."/>
            <person name="Jiang J."/>
            <person name="Wang Q."/>
            <person name="Zhang B."/>
            <person name="Ji P."/>
            <person name="Sakyi L.B."/>
            <person name="Cui X."/>
            <person name="Yuan T."/>
            <person name="Jiang B."/>
            <person name="Yang W."/>
            <person name="Lam T.T.-Y."/>
            <person name="Chang Q."/>
            <person name="Ding S."/>
            <person name="Wang X."/>
            <person name="Zhu J."/>
            <person name="Ruan X."/>
            <person name="Zhao L."/>
            <person name="Wei J."/>
            <person name="Que T."/>
            <person name="Du C."/>
            <person name="Cheng J."/>
            <person name="Dai P."/>
            <person name="Han X."/>
            <person name="Huang E."/>
            <person name="Gao Y."/>
            <person name="Liu J."/>
            <person name="Shao H."/>
            <person name="Ye R."/>
            <person name="Li L."/>
            <person name="Wei W."/>
            <person name="Wang X."/>
            <person name="Wang C."/>
            <person name="Huo Q."/>
            <person name="Li W."/>
            <person name="Guo W."/>
            <person name="Chen H."/>
            <person name="Chen S."/>
            <person name="Zhou L."/>
            <person name="Zhou L."/>
            <person name="Ni X."/>
            <person name="Tian J."/>
            <person name="Zhou Y."/>
            <person name="Sheng Y."/>
            <person name="Liu T."/>
            <person name="Pan Y."/>
            <person name="Xia L."/>
            <person name="Li J."/>
            <person name="Zhao F."/>
            <person name="Cao W."/>
        </authorList>
    </citation>
    <scope>NUCLEOTIDE SEQUENCE</scope>
    <source>
        <strain evidence="1">Rsan-2018</strain>
        <tissue evidence="1">Larvae</tissue>
    </source>
</reference>
<dbReference type="EMBL" id="JABSTV010001254">
    <property type="protein sequence ID" value="KAH7939979.1"/>
    <property type="molecule type" value="Genomic_DNA"/>
</dbReference>
<name>A0A9D4PHR1_RHISA</name>
<accession>A0A9D4PHR1</accession>
<reference evidence="1" key="1">
    <citation type="journal article" date="2020" name="Cell">
        <title>Large-Scale Comparative Analyses of Tick Genomes Elucidate Their Genetic Diversity and Vector Capacities.</title>
        <authorList>
            <consortium name="Tick Genome and Microbiome Consortium (TIGMIC)"/>
            <person name="Jia N."/>
            <person name="Wang J."/>
            <person name="Shi W."/>
            <person name="Du L."/>
            <person name="Sun Y."/>
            <person name="Zhan W."/>
            <person name="Jiang J.F."/>
            <person name="Wang Q."/>
            <person name="Zhang B."/>
            <person name="Ji P."/>
            <person name="Bell-Sakyi L."/>
            <person name="Cui X.M."/>
            <person name="Yuan T.T."/>
            <person name="Jiang B.G."/>
            <person name="Yang W.F."/>
            <person name="Lam T.T."/>
            <person name="Chang Q.C."/>
            <person name="Ding S.J."/>
            <person name="Wang X.J."/>
            <person name="Zhu J.G."/>
            <person name="Ruan X.D."/>
            <person name="Zhao L."/>
            <person name="Wei J.T."/>
            <person name="Ye R.Z."/>
            <person name="Que T.C."/>
            <person name="Du C.H."/>
            <person name="Zhou Y.H."/>
            <person name="Cheng J.X."/>
            <person name="Dai P.F."/>
            <person name="Guo W.B."/>
            <person name="Han X.H."/>
            <person name="Huang E.J."/>
            <person name="Li L.F."/>
            <person name="Wei W."/>
            <person name="Gao Y.C."/>
            <person name="Liu J.Z."/>
            <person name="Shao H.Z."/>
            <person name="Wang X."/>
            <person name="Wang C.C."/>
            <person name="Yang T.C."/>
            <person name="Huo Q.B."/>
            <person name="Li W."/>
            <person name="Chen H.Y."/>
            <person name="Chen S.E."/>
            <person name="Zhou L.G."/>
            <person name="Ni X.B."/>
            <person name="Tian J.H."/>
            <person name="Sheng Y."/>
            <person name="Liu T."/>
            <person name="Pan Y.S."/>
            <person name="Xia L.Y."/>
            <person name="Li J."/>
            <person name="Zhao F."/>
            <person name="Cao W.C."/>
        </authorList>
    </citation>
    <scope>NUCLEOTIDE SEQUENCE</scope>
    <source>
        <strain evidence="1">Rsan-2018</strain>
    </source>
</reference>
<evidence type="ECO:0000313" key="2">
    <source>
        <dbReference type="Proteomes" id="UP000821837"/>
    </source>
</evidence>
<evidence type="ECO:0000313" key="1">
    <source>
        <dbReference type="EMBL" id="KAH7939979.1"/>
    </source>
</evidence>
<comment type="caution">
    <text evidence="1">The sequence shown here is derived from an EMBL/GenBank/DDBJ whole genome shotgun (WGS) entry which is preliminary data.</text>
</comment>
<organism evidence="1 2">
    <name type="scientific">Rhipicephalus sanguineus</name>
    <name type="common">Brown dog tick</name>
    <name type="synonym">Ixodes sanguineus</name>
    <dbReference type="NCBI Taxonomy" id="34632"/>
    <lineage>
        <taxon>Eukaryota</taxon>
        <taxon>Metazoa</taxon>
        <taxon>Ecdysozoa</taxon>
        <taxon>Arthropoda</taxon>
        <taxon>Chelicerata</taxon>
        <taxon>Arachnida</taxon>
        <taxon>Acari</taxon>
        <taxon>Parasitiformes</taxon>
        <taxon>Ixodida</taxon>
        <taxon>Ixodoidea</taxon>
        <taxon>Ixodidae</taxon>
        <taxon>Rhipicephalinae</taxon>
        <taxon>Rhipicephalus</taxon>
        <taxon>Rhipicephalus</taxon>
    </lineage>
</organism>
<gene>
    <name evidence="1" type="ORF">HPB52_019830</name>
</gene>
<dbReference type="Proteomes" id="UP000821837">
    <property type="component" value="Chromosome 8"/>
</dbReference>
<protein>
    <submittedName>
        <fullName evidence="1">Uncharacterized protein</fullName>
    </submittedName>
</protein>
<sequence>MVRDVASRASEPDRERAIAEGVDCLLRTVSDKPGKKPPMKKIVECLKEEGLAATHKSECPLRVIVSEKDTRQDEVSSYLQRCLGKLDVQDPFLGRSSTDLVQDLAQSKTYFIPYRRVVCLAQFANPSRLRVK</sequence>